<dbReference type="AlphaFoldDB" id="A0A0J1FQ10"/>
<dbReference type="RefSeq" id="WP_047810081.1">
    <property type="nucleotide sequence ID" value="NZ_LDZY01000007.1"/>
</dbReference>
<comment type="caution">
    <text evidence="1">The sequence shown here is derived from an EMBL/GenBank/DDBJ whole genome shotgun (WGS) entry which is preliminary data.</text>
</comment>
<dbReference type="STRING" id="476652.DEAC_c22050"/>
<evidence type="ECO:0000313" key="1">
    <source>
        <dbReference type="EMBL" id="KLU65575.1"/>
    </source>
</evidence>
<dbReference type="Proteomes" id="UP000036356">
    <property type="component" value="Unassembled WGS sequence"/>
</dbReference>
<evidence type="ECO:0000313" key="2">
    <source>
        <dbReference type="Proteomes" id="UP000036356"/>
    </source>
</evidence>
<dbReference type="EMBL" id="LDZY01000007">
    <property type="protein sequence ID" value="KLU65575.1"/>
    <property type="molecule type" value="Genomic_DNA"/>
</dbReference>
<organism evidence="1 2">
    <name type="scientific">Desulfosporosinus acididurans</name>
    <dbReference type="NCBI Taxonomy" id="476652"/>
    <lineage>
        <taxon>Bacteria</taxon>
        <taxon>Bacillati</taxon>
        <taxon>Bacillota</taxon>
        <taxon>Clostridia</taxon>
        <taxon>Eubacteriales</taxon>
        <taxon>Desulfitobacteriaceae</taxon>
        <taxon>Desulfosporosinus</taxon>
    </lineage>
</organism>
<proteinExistence type="predicted"/>
<name>A0A0J1FQ10_9FIRM</name>
<accession>A0A0J1FQ10</accession>
<dbReference type="PATRIC" id="fig|476652.3.peg.2284"/>
<reference evidence="1 2" key="1">
    <citation type="submission" date="2015-06" db="EMBL/GenBank/DDBJ databases">
        <title>Draft genome of the moderately acidophilic sulfate reducer Candidatus Desulfosporosinus acididurans strain M1.</title>
        <authorList>
            <person name="Poehlein A."/>
            <person name="Petzsch P."/>
            <person name="Johnson B.D."/>
            <person name="Schloemann M."/>
            <person name="Daniel R."/>
            <person name="Muehling M."/>
        </authorList>
    </citation>
    <scope>NUCLEOTIDE SEQUENCE [LARGE SCALE GENOMIC DNA]</scope>
    <source>
        <strain evidence="1 2">M1</strain>
    </source>
</reference>
<keyword evidence="2" id="KW-1185">Reference proteome</keyword>
<protein>
    <submittedName>
        <fullName evidence="1">Uncharacterized protein</fullName>
    </submittedName>
</protein>
<gene>
    <name evidence="1" type="ORF">DEAC_c22050</name>
</gene>
<sequence length="108" mass="12737">MWNNYTTFLIVRVKLKWHRWFAFPVPFWVADEFCEALAELAWAGEKTLKCIPYHKDHKDRKLVSWINTISPSHLMDGLHNMVLELSRQKGLDIIEVETGEVKVKISLK</sequence>